<proteinExistence type="predicted"/>
<keyword evidence="8 9" id="KW-0472">Membrane</keyword>
<comment type="subcellular location">
    <subcellularLocation>
        <location evidence="1">Cell membrane</location>
        <topology evidence="1">Multi-pass membrane protein</topology>
    </subcellularLocation>
</comment>
<feature type="domain" description="PTS EIIC type-2" evidence="10">
    <location>
        <begin position="4"/>
        <end position="420"/>
    </location>
</feature>
<evidence type="ECO:0000256" key="1">
    <source>
        <dbReference type="ARBA" id="ARBA00004651"/>
    </source>
</evidence>
<evidence type="ECO:0000256" key="8">
    <source>
        <dbReference type="ARBA" id="ARBA00023136"/>
    </source>
</evidence>
<keyword evidence="2" id="KW-0813">Transport</keyword>
<dbReference type="PIRSF" id="PIRSF006304">
    <property type="entry name" value="GatC"/>
    <property type="match status" value="1"/>
</dbReference>
<dbReference type="RefSeq" id="WP_005882934.1">
    <property type="nucleotide sequence ID" value="NZ_CP028102.1"/>
</dbReference>
<evidence type="ECO:0000256" key="5">
    <source>
        <dbReference type="ARBA" id="ARBA00022683"/>
    </source>
</evidence>
<dbReference type="InterPro" id="IPR013853">
    <property type="entry name" value="EIIC-GAT"/>
</dbReference>
<dbReference type="Pfam" id="PF03611">
    <property type="entry name" value="EIIC-GAT"/>
    <property type="match status" value="1"/>
</dbReference>
<name>A0ABM6TUT3_FUSMR</name>
<dbReference type="InterPro" id="IPR013014">
    <property type="entry name" value="PTS_EIIC_2"/>
</dbReference>
<evidence type="ECO:0000313" key="11">
    <source>
        <dbReference type="EMBL" id="AVQ17830.1"/>
    </source>
</evidence>
<feature type="transmembrane region" description="Helical" evidence="9">
    <location>
        <begin position="333"/>
        <end position="352"/>
    </location>
</feature>
<keyword evidence="4" id="KW-0762">Sugar transport</keyword>
<organism evidence="11 12">
    <name type="scientific">Fusobacterium mortiferum ATCC 9817</name>
    <dbReference type="NCBI Taxonomy" id="469616"/>
    <lineage>
        <taxon>Bacteria</taxon>
        <taxon>Fusobacteriati</taxon>
        <taxon>Fusobacteriota</taxon>
        <taxon>Fusobacteriia</taxon>
        <taxon>Fusobacteriales</taxon>
        <taxon>Fusobacteriaceae</taxon>
        <taxon>Fusobacterium</taxon>
    </lineage>
</organism>
<reference evidence="12" key="1">
    <citation type="journal article" date="2018" name="MSphere">
        <title>Fusobacterium Genomics Using MinION and Illumina Sequencing Enables Genome Completion and Correction.</title>
        <authorList>
            <person name="Todd S.M."/>
            <person name="Settlage R.E."/>
            <person name="Lahmers K.K."/>
            <person name="Slade D.J."/>
        </authorList>
    </citation>
    <scope>NUCLEOTIDE SEQUENCE [LARGE SCALE GENOMIC DNA]</scope>
    <source>
        <strain evidence="12">ATCC 9817</strain>
    </source>
</reference>
<protein>
    <submittedName>
        <fullName evidence="11">PTS galactitol transporter subunit IIC</fullName>
    </submittedName>
</protein>
<keyword evidence="3" id="KW-1003">Cell membrane</keyword>
<dbReference type="PROSITE" id="PS51104">
    <property type="entry name" value="PTS_EIIC_TYPE_2"/>
    <property type="match status" value="1"/>
</dbReference>
<dbReference type="Proteomes" id="UP000240258">
    <property type="component" value="Chromosome"/>
</dbReference>
<feature type="transmembrane region" description="Helical" evidence="9">
    <location>
        <begin position="359"/>
        <end position="381"/>
    </location>
</feature>
<feature type="transmembrane region" description="Helical" evidence="9">
    <location>
        <begin position="39"/>
        <end position="60"/>
    </location>
</feature>
<evidence type="ECO:0000256" key="3">
    <source>
        <dbReference type="ARBA" id="ARBA00022475"/>
    </source>
</evidence>
<feature type="transmembrane region" description="Helical" evidence="9">
    <location>
        <begin position="223"/>
        <end position="243"/>
    </location>
</feature>
<evidence type="ECO:0000313" key="12">
    <source>
        <dbReference type="Proteomes" id="UP000240258"/>
    </source>
</evidence>
<evidence type="ECO:0000256" key="4">
    <source>
        <dbReference type="ARBA" id="ARBA00022597"/>
    </source>
</evidence>
<dbReference type="EMBL" id="CP028102">
    <property type="protein sequence ID" value="AVQ17830.1"/>
    <property type="molecule type" value="Genomic_DNA"/>
</dbReference>
<keyword evidence="12" id="KW-1185">Reference proteome</keyword>
<keyword evidence="5" id="KW-0598">Phosphotransferase system</keyword>
<keyword evidence="6 9" id="KW-0812">Transmembrane</keyword>
<feature type="transmembrane region" description="Helical" evidence="9">
    <location>
        <begin position="86"/>
        <end position="107"/>
    </location>
</feature>
<dbReference type="PANTHER" id="PTHR37324">
    <property type="entry name" value="PTS SYSTEM GALACTITOL-SPECIFIC EIIC COMPONENT"/>
    <property type="match status" value="1"/>
</dbReference>
<feature type="transmembrane region" description="Helical" evidence="9">
    <location>
        <begin position="119"/>
        <end position="136"/>
    </location>
</feature>
<sequence length="420" mass="45342">MGIIKALLDMGAVVVLPIIIFLVGLFFRLRVKDAFKSGLTIGIGFVGVNLVIGMLVGNLGTATQKMSERFNLNLTTMDVGWPVESAISFATPLVIWVFILAIVINIIMLTMNWTNVMNVDLWNFWHFIFTGALVYYTTNSMVLALIATAISIVIIIKLADWAAPIISKYFGMEGVTFAHMETVNWLPIGYGINKLIDMIPGINKIDIRMNSNENKNTNSLMSVFGDPAIMGLILGAIIGALAGYGWKEILMLAMNLAAVMFLMPRMVKILMEGLVPISDGAQEFMNAKFPGRKVYIGLDGAIAIGDPGIMSVGVIMVPISLLLAVILPGNTMLPFADLGIVPILLTWAIIPAKGNLFRALVSSIIVMSLILLIGSAMAPLLTTIAKEVGFAIPEGVGSVSSLDGGSHVLSYILWKVFSLF</sequence>
<feature type="transmembrane region" description="Helical" evidence="9">
    <location>
        <begin position="6"/>
        <end position="27"/>
    </location>
</feature>
<evidence type="ECO:0000259" key="10">
    <source>
        <dbReference type="PROSITE" id="PS51104"/>
    </source>
</evidence>
<dbReference type="InterPro" id="IPR004703">
    <property type="entry name" value="PTS_sugar-sp_permease"/>
</dbReference>
<gene>
    <name evidence="11" type="ORF">C4N19_01260</name>
</gene>
<accession>A0ABM6TUT3</accession>
<evidence type="ECO:0000256" key="9">
    <source>
        <dbReference type="SAM" id="Phobius"/>
    </source>
</evidence>
<evidence type="ECO:0000256" key="6">
    <source>
        <dbReference type="ARBA" id="ARBA00022692"/>
    </source>
</evidence>
<dbReference type="GeneID" id="62762124"/>
<dbReference type="PANTHER" id="PTHR37324:SF2">
    <property type="entry name" value="PTS SYSTEM GALACTITOL-SPECIFIC EIIC COMPONENT"/>
    <property type="match status" value="1"/>
</dbReference>
<evidence type="ECO:0000256" key="2">
    <source>
        <dbReference type="ARBA" id="ARBA00022448"/>
    </source>
</evidence>
<keyword evidence="7 9" id="KW-1133">Transmembrane helix</keyword>
<evidence type="ECO:0000256" key="7">
    <source>
        <dbReference type="ARBA" id="ARBA00022989"/>
    </source>
</evidence>